<gene>
    <name evidence="2" type="ORF">VP02_17270</name>
</gene>
<accession>A0A0F4XL10</accession>
<evidence type="ECO:0000313" key="3">
    <source>
        <dbReference type="Proteomes" id="UP000033662"/>
    </source>
</evidence>
<evidence type="ECO:0008006" key="4">
    <source>
        <dbReference type="Google" id="ProtNLM"/>
    </source>
</evidence>
<dbReference type="PATRIC" id="fig|132476.4.peg.1601"/>
<evidence type="ECO:0000256" key="1">
    <source>
        <dbReference type="SAM" id="Phobius"/>
    </source>
</evidence>
<evidence type="ECO:0000313" key="2">
    <source>
        <dbReference type="EMBL" id="KKA06644.1"/>
    </source>
</evidence>
<reference evidence="2 3" key="1">
    <citation type="submission" date="2015-03" db="EMBL/GenBank/DDBJ databases">
        <title>Pseudomonas fluorescens 1855-344 Genome sequencing and assembly.</title>
        <authorList>
            <person name="Eng W.W.H."/>
            <person name="Gan H.M."/>
            <person name="Savka M.A."/>
        </authorList>
    </citation>
    <scope>NUCLEOTIDE SEQUENCE [LARGE SCALE GENOMIC DNA]</scope>
    <source>
        <strain evidence="2 3">1855-344</strain>
    </source>
</reference>
<feature type="transmembrane region" description="Helical" evidence="1">
    <location>
        <begin position="60"/>
        <end position="82"/>
    </location>
</feature>
<keyword evidence="1" id="KW-0472">Membrane</keyword>
<sequence>MKQDSIWSAIFEHPNFAILVKRRRRLVSTLMLISMAVYFAIPLFSAYFPEFLSYKIYGAINVGLVYLVGQYFFGAAIAIFYACRLKNIDAMSVALVSEASVSVNHDPNQPH</sequence>
<comment type="caution">
    <text evidence="2">The sequence shown here is derived from an EMBL/GenBank/DDBJ whole genome shotgun (WGS) entry which is preliminary data.</text>
</comment>
<keyword evidence="1" id="KW-1133">Transmembrane helix</keyword>
<keyword evidence="1" id="KW-0812">Transmembrane</keyword>
<dbReference type="Proteomes" id="UP000033662">
    <property type="component" value="Unassembled WGS sequence"/>
</dbReference>
<dbReference type="Pfam" id="PF04341">
    <property type="entry name" value="DUF485"/>
    <property type="match status" value="1"/>
</dbReference>
<dbReference type="PANTHER" id="PTHR38441">
    <property type="entry name" value="INTEGRAL MEMBRANE PROTEIN-RELATED"/>
    <property type="match status" value="1"/>
</dbReference>
<feature type="transmembrane region" description="Helical" evidence="1">
    <location>
        <begin position="26"/>
        <end position="48"/>
    </location>
</feature>
<name>A0A0F4XL10_9PSED</name>
<dbReference type="AlphaFoldDB" id="A0A0F4XL10"/>
<dbReference type="EMBL" id="JZXC01000016">
    <property type="protein sequence ID" value="KKA06644.1"/>
    <property type="molecule type" value="Genomic_DNA"/>
</dbReference>
<organism evidence="2 3">
    <name type="scientific">Pseudomonas kilonensis</name>
    <dbReference type="NCBI Taxonomy" id="132476"/>
    <lineage>
        <taxon>Bacteria</taxon>
        <taxon>Pseudomonadati</taxon>
        <taxon>Pseudomonadota</taxon>
        <taxon>Gammaproteobacteria</taxon>
        <taxon>Pseudomonadales</taxon>
        <taxon>Pseudomonadaceae</taxon>
        <taxon>Pseudomonas</taxon>
    </lineage>
</organism>
<protein>
    <recommendedName>
        <fullName evidence="4">DUF485 domain-containing protein</fullName>
    </recommendedName>
</protein>
<dbReference type="PANTHER" id="PTHR38441:SF1">
    <property type="entry name" value="MEMBRANE PROTEIN"/>
    <property type="match status" value="1"/>
</dbReference>
<proteinExistence type="predicted"/>
<dbReference type="InterPro" id="IPR007436">
    <property type="entry name" value="DUF485"/>
</dbReference>